<gene>
    <name evidence="1" type="ORF">GCM10009727_69020</name>
</gene>
<reference evidence="2" key="1">
    <citation type="journal article" date="2019" name="Int. J. Syst. Evol. Microbiol.">
        <title>The Global Catalogue of Microorganisms (GCM) 10K type strain sequencing project: providing services to taxonomists for standard genome sequencing and annotation.</title>
        <authorList>
            <consortium name="The Broad Institute Genomics Platform"/>
            <consortium name="The Broad Institute Genome Sequencing Center for Infectious Disease"/>
            <person name="Wu L."/>
            <person name="Ma J."/>
        </authorList>
    </citation>
    <scope>NUCLEOTIDE SEQUENCE [LARGE SCALE GENOMIC DNA]</scope>
    <source>
        <strain evidence="2">JCM 13850</strain>
    </source>
</reference>
<keyword evidence="2" id="KW-1185">Reference proteome</keyword>
<evidence type="ECO:0000313" key="1">
    <source>
        <dbReference type="EMBL" id="GAA2158349.1"/>
    </source>
</evidence>
<protein>
    <recommendedName>
        <fullName evidence="3">DUF4235 domain-containing protein</fullName>
    </recommendedName>
</protein>
<proteinExistence type="predicted"/>
<organism evidence="1 2">
    <name type="scientific">Actinomadura napierensis</name>
    <dbReference type="NCBI Taxonomy" id="267854"/>
    <lineage>
        <taxon>Bacteria</taxon>
        <taxon>Bacillati</taxon>
        <taxon>Actinomycetota</taxon>
        <taxon>Actinomycetes</taxon>
        <taxon>Streptosporangiales</taxon>
        <taxon>Thermomonosporaceae</taxon>
        <taxon>Actinomadura</taxon>
    </lineage>
</organism>
<dbReference type="EMBL" id="BAAAMR010000079">
    <property type="protein sequence ID" value="GAA2158349.1"/>
    <property type="molecule type" value="Genomic_DNA"/>
</dbReference>
<name>A0ABP5M4W0_9ACTN</name>
<dbReference type="Pfam" id="PF14019">
    <property type="entry name" value="DUF4235"/>
    <property type="match status" value="1"/>
</dbReference>
<dbReference type="InterPro" id="IPR025329">
    <property type="entry name" value="DUF4235"/>
</dbReference>
<comment type="caution">
    <text evidence="1">The sequence shown here is derived from an EMBL/GenBank/DDBJ whole genome shotgun (WGS) entry which is preliminary data.</text>
</comment>
<dbReference type="Proteomes" id="UP001501020">
    <property type="component" value="Unassembled WGS sequence"/>
</dbReference>
<accession>A0ABP5M4W0</accession>
<sequence>MMADKGDIGYRVMAGAAAFASGFVTKKAITLVWKKTTGKEPPTNPESPDVALAEAIGWAVVVGVGVEIARLVATRAAVHQWHKGTGELPSHLKVDA</sequence>
<evidence type="ECO:0008006" key="3">
    <source>
        <dbReference type="Google" id="ProtNLM"/>
    </source>
</evidence>
<evidence type="ECO:0000313" key="2">
    <source>
        <dbReference type="Proteomes" id="UP001501020"/>
    </source>
</evidence>